<protein>
    <submittedName>
        <fullName evidence="2">Uncharacterized protein</fullName>
    </submittedName>
</protein>
<keyword evidence="1" id="KW-0812">Transmembrane</keyword>
<keyword evidence="1" id="KW-1133">Transmembrane helix</keyword>
<dbReference type="EMBL" id="CP073767">
    <property type="protein sequence ID" value="UWZ57558.1"/>
    <property type="molecule type" value="Genomic_DNA"/>
</dbReference>
<dbReference type="AlphaFoldDB" id="A0A9Q9IMB2"/>
<evidence type="ECO:0000256" key="1">
    <source>
        <dbReference type="SAM" id="Phobius"/>
    </source>
</evidence>
<sequence length="106" mass="10502">MAAGRWVLLALMVLAGPLLWVAGVGGTADAARVAAGAEPDAAYFISDYDGPGRVMAGLFALVNLAVVAVLMPTARQLAAGRAGTAARAVVAAAVSAARQRARSAVA</sequence>
<evidence type="ECO:0000313" key="2">
    <source>
        <dbReference type="EMBL" id="UWZ57558.1"/>
    </source>
</evidence>
<feature type="transmembrane region" description="Helical" evidence="1">
    <location>
        <begin position="54"/>
        <end position="71"/>
    </location>
</feature>
<reference evidence="2" key="1">
    <citation type="submission" date="2021-04" db="EMBL/GenBank/DDBJ databases">
        <title>Dactylosporangium aurantiacum NRRL B-8018 full assembly.</title>
        <authorList>
            <person name="Hartkoorn R.C."/>
            <person name="Beaudoing E."/>
            <person name="Hot D."/>
        </authorList>
    </citation>
    <scope>NUCLEOTIDE SEQUENCE</scope>
    <source>
        <strain evidence="2">NRRL B-8018</strain>
    </source>
</reference>
<gene>
    <name evidence="2" type="ORF">Daura_16190</name>
</gene>
<name>A0A9Q9IMB2_9ACTN</name>
<keyword evidence="1" id="KW-0472">Membrane</keyword>
<dbReference type="Proteomes" id="UP001058003">
    <property type="component" value="Chromosome"/>
</dbReference>
<organism evidence="2 3">
    <name type="scientific">Dactylosporangium aurantiacum</name>
    <dbReference type="NCBI Taxonomy" id="35754"/>
    <lineage>
        <taxon>Bacteria</taxon>
        <taxon>Bacillati</taxon>
        <taxon>Actinomycetota</taxon>
        <taxon>Actinomycetes</taxon>
        <taxon>Micromonosporales</taxon>
        <taxon>Micromonosporaceae</taxon>
        <taxon>Dactylosporangium</taxon>
    </lineage>
</organism>
<proteinExistence type="predicted"/>
<dbReference type="KEGG" id="daur:Daura_16190"/>
<evidence type="ECO:0000313" key="3">
    <source>
        <dbReference type="Proteomes" id="UP001058003"/>
    </source>
</evidence>
<dbReference type="RefSeq" id="WP_156089514.1">
    <property type="nucleotide sequence ID" value="NZ_CP073767.1"/>
</dbReference>
<keyword evidence="3" id="KW-1185">Reference proteome</keyword>
<accession>A0A9Q9IMB2</accession>